<dbReference type="EMBL" id="FOVI01000007">
    <property type="protein sequence ID" value="SFN57703.1"/>
    <property type="molecule type" value="Genomic_DNA"/>
</dbReference>
<dbReference type="OrthoDB" id="9778383at2"/>
<evidence type="ECO:0000256" key="1">
    <source>
        <dbReference type="ARBA" id="ARBA00006432"/>
    </source>
</evidence>
<feature type="domain" description="AMP-binding enzyme C-terminal" evidence="3">
    <location>
        <begin position="509"/>
        <end position="588"/>
    </location>
</feature>
<proteinExistence type="inferred from homology"/>
<dbReference type="PROSITE" id="PS00455">
    <property type="entry name" value="AMP_BINDING"/>
    <property type="match status" value="1"/>
</dbReference>
<dbReference type="GO" id="GO:0050218">
    <property type="term" value="F:propionate-CoA ligase activity"/>
    <property type="evidence" value="ECO:0007669"/>
    <property type="project" value="TreeGrafter"/>
</dbReference>
<organism evidence="5 6">
    <name type="scientific">Paenimyroides ummariense</name>
    <dbReference type="NCBI Taxonomy" id="913024"/>
    <lineage>
        <taxon>Bacteria</taxon>
        <taxon>Pseudomonadati</taxon>
        <taxon>Bacteroidota</taxon>
        <taxon>Flavobacteriia</taxon>
        <taxon>Flavobacteriales</taxon>
        <taxon>Flavobacteriaceae</taxon>
        <taxon>Paenimyroides</taxon>
    </lineage>
</organism>
<feature type="domain" description="Acetyl-coenzyme A synthetase N-terminal" evidence="4">
    <location>
        <begin position="4"/>
        <end position="57"/>
    </location>
</feature>
<dbReference type="InterPro" id="IPR000873">
    <property type="entry name" value="AMP-dep_synth/lig_dom"/>
</dbReference>
<dbReference type="Gene3D" id="3.40.50.12780">
    <property type="entry name" value="N-terminal domain of ligase-like"/>
    <property type="match status" value="1"/>
</dbReference>
<gene>
    <name evidence="5" type="ORF">SAMN05421741_107110</name>
</gene>
<dbReference type="SUPFAM" id="SSF56801">
    <property type="entry name" value="Acetyl-CoA synthetase-like"/>
    <property type="match status" value="1"/>
</dbReference>
<dbReference type="PANTHER" id="PTHR43347:SF3">
    <property type="entry name" value="ACYL-COA SYNTHETASE SHORT-CHAIN FAMILY MEMBER 3, MITOCHONDRIAL"/>
    <property type="match status" value="1"/>
</dbReference>
<evidence type="ECO:0000259" key="2">
    <source>
        <dbReference type="Pfam" id="PF00501"/>
    </source>
</evidence>
<feature type="domain" description="AMP-dependent synthetase/ligase" evidence="2">
    <location>
        <begin position="65"/>
        <end position="446"/>
    </location>
</feature>
<evidence type="ECO:0000313" key="6">
    <source>
        <dbReference type="Proteomes" id="UP000199036"/>
    </source>
</evidence>
<sequence>MEVYHDFYKRSIENPADFWKAQTQKIAWKKFPETILSHHNNYPQWFADGKLNMSYLCIDKHIEEGYGEEIAVIYDSPVTNRKRNITFNELYSEVARLAGGLKKLGVQKGDTVLIYMPMIPQAVFSMLACARLGVTHTVVFGGFAPNELAVRINDCKPKVILTASSGVEVDRILPYKPFVDQAIEIAEHKPEHVILFKRLLGAIVPDKEYDIDYKSLVAASSEAEPVIVEANHPLYVLHTSGTTGKPKGIVRDTGGYATALKFSMEYIYNVKPGEVFWAASDVGWVVGHSFIVYGPLLNRNTSVLFEGKPIKTPDASAFWRIISEHNVKSVFAAPTAIRAIRKEDPEAKLMSGYDVSCLNYFFLAGERSDTATVAWLNQKINRPVIDHWWQTESGWPMASIMTKVDDANIKYGSVAKPVCGFNIQIVDEEGNQLPDNKEGFVVVKLPLPPGTLMGIWNNEERFFSGYLEQIDGFYFTGDGGFKDADAYIYITGRVDDVINVAGHRLSTAEMEEVISSHNTVTECAVFGIHDEIKGQTPLALIVTKAGNDIAESVIEQEIITKIRSSIGAIATLKRVIVVDRLPKTRSGKILRKLLRDMADKKKYTIPSTIDDPEIISEILHVYKQHKI</sequence>
<dbReference type="RefSeq" id="WP_091521428.1">
    <property type="nucleotide sequence ID" value="NZ_FOVI01000007.1"/>
</dbReference>
<evidence type="ECO:0000313" key="5">
    <source>
        <dbReference type="EMBL" id="SFN57703.1"/>
    </source>
</evidence>
<dbReference type="PANTHER" id="PTHR43347">
    <property type="entry name" value="ACYL-COA SYNTHETASE"/>
    <property type="match status" value="1"/>
</dbReference>
<protein>
    <submittedName>
        <fullName evidence="5">Propionyl-CoA synthetase</fullName>
    </submittedName>
</protein>
<dbReference type="Pfam" id="PF13193">
    <property type="entry name" value="AMP-binding_C"/>
    <property type="match status" value="1"/>
</dbReference>
<dbReference type="Gene3D" id="3.30.300.30">
    <property type="match status" value="1"/>
</dbReference>
<dbReference type="Proteomes" id="UP000199036">
    <property type="component" value="Unassembled WGS sequence"/>
</dbReference>
<dbReference type="InterPro" id="IPR042099">
    <property type="entry name" value="ANL_N_sf"/>
</dbReference>
<dbReference type="STRING" id="913024.SAMN05421741_107110"/>
<dbReference type="Pfam" id="PF16177">
    <property type="entry name" value="ACAS_N"/>
    <property type="match status" value="1"/>
</dbReference>
<dbReference type="Pfam" id="PF00501">
    <property type="entry name" value="AMP-binding"/>
    <property type="match status" value="1"/>
</dbReference>
<dbReference type="InterPro" id="IPR032387">
    <property type="entry name" value="ACAS_N"/>
</dbReference>
<accession>A0A1I5A5H1</accession>
<evidence type="ECO:0000259" key="3">
    <source>
        <dbReference type="Pfam" id="PF13193"/>
    </source>
</evidence>
<dbReference type="InterPro" id="IPR020845">
    <property type="entry name" value="AMP-binding_CS"/>
</dbReference>
<evidence type="ECO:0000259" key="4">
    <source>
        <dbReference type="Pfam" id="PF16177"/>
    </source>
</evidence>
<dbReference type="AlphaFoldDB" id="A0A1I5A5H1"/>
<comment type="similarity">
    <text evidence="1">Belongs to the ATP-dependent AMP-binding enzyme family.</text>
</comment>
<name>A0A1I5A5H1_9FLAO</name>
<dbReference type="InterPro" id="IPR045851">
    <property type="entry name" value="AMP-bd_C_sf"/>
</dbReference>
<dbReference type="InterPro" id="IPR025110">
    <property type="entry name" value="AMP-bd_C"/>
</dbReference>
<reference evidence="6" key="1">
    <citation type="submission" date="2016-10" db="EMBL/GenBank/DDBJ databases">
        <authorList>
            <person name="Varghese N."/>
            <person name="Submissions S."/>
        </authorList>
    </citation>
    <scope>NUCLEOTIDE SEQUENCE [LARGE SCALE GENOMIC DNA]</scope>
    <source>
        <strain evidence="6">DS-12</strain>
    </source>
</reference>
<keyword evidence="6" id="KW-1185">Reference proteome</keyword>